<dbReference type="InterPro" id="IPR011990">
    <property type="entry name" value="TPR-like_helical_dom_sf"/>
</dbReference>
<keyword evidence="2" id="KW-1185">Reference proteome</keyword>
<gene>
    <name evidence="1" type="ORF">SARC_00391</name>
</gene>
<dbReference type="STRING" id="667725.A0A0L0GF62"/>
<evidence type="ECO:0000313" key="1">
    <source>
        <dbReference type="EMBL" id="KNC87506.1"/>
    </source>
</evidence>
<dbReference type="Gene3D" id="1.25.40.10">
    <property type="entry name" value="Tetratricopeptide repeat domain"/>
    <property type="match status" value="1"/>
</dbReference>
<accession>A0A0L0GF62</accession>
<dbReference type="Proteomes" id="UP000054560">
    <property type="component" value="Unassembled WGS sequence"/>
</dbReference>
<dbReference type="RefSeq" id="XP_014161408.1">
    <property type="nucleotide sequence ID" value="XM_014305933.1"/>
</dbReference>
<organism evidence="1 2">
    <name type="scientific">Sphaeroforma arctica JP610</name>
    <dbReference type="NCBI Taxonomy" id="667725"/>
    <lineage>
        <taxon>Eukaryota</taxon>
        <taxon>Ichthyosporea</taxon>
        <taxon>Ichthyophonida</taxon>
        <taxon>Sphaeroforma</taxon>
    </lineage>
</organism>
<sequence length="428" mass="49195">MGAVSAYTTLGELYIYELKVTEKAYAALKKASISGIDRIRIGIEAYRPTRYLNLCKSLTLQGKSSVVFAYSGYGCERDPKEARRIFQRYKKFASWYSTSFPDTEIGMGSTVCSYEKESKLSIQGLSMEERNTRYLRYFMDTCTPSAEAESDVSTLPDEKVEMLNHLRKSLKSTATHKQPTMKPIVTTTGDTTLECIRMRAKAGFCGAQDYMKAVELSNRVLDRLMTTRAQDADECLADLREVTRLSDILPFSANEIRMTTRVAMKRLDEENWMHADTSFYLVRNINPIPSIREMVDRLSYLVELHPEDADITRLLGRAYKFAGIFHLSSSFFCRALELESDRTDLYYKLGAAYRLRADKTQEAIDAFVRFIKDSPSDHRMMANAHYSLGFLHLQLPKDIQNAKKQYQKGSLQLMNCFYRNGCYKHWLE</sequence>
<dbReference type="SUPFAM" id="SSF48452">
    <property type="entry name" value="TPR-like"/>
    <property type="match status" value="1"/>
</dbReference>
<reference evidence="1 2" key="1">
    <citation type="submission" date="2011-02" db="EMBL/GenBank/DDBJ databases">
        <title>The Genome Sequence of Sphaeroforma arctica JP610.</title>
        <authorList>
            <consortium name="The Broad Institute Genome Sequencing Platform"/>
            <person name="Russ C."/>
            <person name="Cuomo C."/>
            <person name="Young S.K."/>
            <person name="Zeng Q."/>
            <person name="Gargeya S."/>
            <person name="Alvarado L."/>
            <person name="Berlin A."/>
            <person name="Chapman S.B."/>
            <person name="Chen Z."/>
            <person name="Freedman E."/>
            <person name="Gellesch M."/>
            <person name="Goldberg J."/>
            <person name="Griggs A."/>
            <person name="Gujja S."/>
            <person name="Heilman E."/>
            <person name="Heiman D."/>
            <person name="Howarth C."/>
            <person name="Mehta T."/>
            <person name="Neiman D."/>
            <person name="Pearson M."/>
            <person name="Roberts A."/>
            <person name="Saif S."/>
            <person name="Shea T."/>
            <person name="Shenoy N."/>
            <person name="Sisk P."/>
            <person name="Stolte C."/>
            <person name="Sykes S."/>
            <person name="White J."/>
            <person name="Yandava C."/>
            <person name="Burger G."/>
            <person name="Gray M.W."/>
            <person name="Holland P.W.H."/>
            <person name="King N."/>
            <person name="Lang F.B.F."/>
            <person name="Roger A.J."/>
            <person name="Ruiz-Trillo I."/>
            <person name="Haas B."/>
            <person name="Nusbaum C."/>
            <person name="Birren B."/>
        </authorList>
    </citation>
    <scope>NUCLEOTIDE SEQUENCE [LARGE SCALE GENOMIC DNA]</scope>
    <source>
        <strain evidence="1 2">JP610</strain>
    </source>
</reference>
<name>A0A0L0GF62_9EUKA</name>
<dbReference type="GeneID" id="25900895"/>
<evidence type="ECO:0000313" key="2">
    <source>
        <dbReference type="Proteomes" id="UP000054560"/>
    </source>
</evidence>
<protein>
    <submittedName>
        <fullName evidence="1">Uncharacterized protein</fullName>
    </submittedName>
</protein>
<proteinExistence type="predicted"/>
<dbReference type="EMBL" id="KQ241607">
    <property type="protein sequence ID" value="KNC87506.1"/>
    <property type="molecule type" value="Genomic_DNA"/>
</dbReference>
<dbReference type="AlphaFoldDB" id="A0A0L0GF62"/>